<name>A0A0L7KN99_OPEBR</name>
<evidence type="ECO:0000313" key="2">
    <source>
        <dbReference type="Proteomes" id="UP000037510"/>
    </source>
</evidence>
<dbReference type="STRING" id="104452.A0A0L7KN99"/>
<organism evidence="1 2">
    <name type="scientific">Operophtera brumata</name>
    <name type="common">Winter moth</name>
    <name type="synonym">Phalaena brumata</name>
    <dbReference type="NCBI Taxonomy" id="104452"/>
    <lineage>
        <taxon>Eukaryota</taxon>
        <taxon>Metazoa</taxon>
        <taxon>Ecdysozoa</taxon>
        <taxon>Arthropoda</taxon>
        <taxon>Hexapoda</taxon>
        <taxon>Insecta</taxon>
        <taxon>Pterygota</taxon>
        <taxon>Neoptera</taxon>
        <taxon>Endopterygota</taxon>
        <taxon>Lepidoptera</taxon>
        <taxon>Glossata</taxon>
        <taxon>Ditrysia</taxon>
        <taxon>Geometroidea</taxon>
        <taxon>Geometridae</taxon>
        <taxon>Larentiinae</taxon>
        <taxon>Operophtera</taxon>
    </lineage>
</organism>
<dbReference type="Proteomes" id="UP000037510">
    <property type="component" value="Unassembled WGS sequence"/>
</dbReference>
<evidence type="ECO:0000313" key="1">
    <source>
        <dbReference type="EMBL" id="KOB64742.1"/>
    </source>
</evidence>
<reference evidence="1 2" key="1">
    <citation type="journal article" date="2015" name="Genome Biol. Evol.">
        <title>The genome of winter moth (Operophtera brumata) provides a genomic perspective on sexual dimorphism and phenology.</title>
        <authorList>
            <person name="Derks M.F."/>
            <person name="Smit S."/>
            <person name="Salis L."/>
            <person name="Schijlen E."/>
            <person name="Bossers A."/>
            <person name="Mateman C."/>
            <person name="Pijl A.S."/>
            <person name="de Ridder D."/>
            <person name="Groenen M.A."/>
            <person name="Visser M.E."/>
            <person name="Megens H.J."/>
        </authorList>
    </citation>
    <scope>NUCLEOTIDE SEQUENCE [LARGE SCALE GENOMIC DNA]</scope>
    <source>
        <strain evidence="1">WM2013NL</strain>
        <tissue evidence="1">Head and thorax</tissue>
    </source>
</reference>
<keyword evidence="2" id="KW-1185">Reference proteome</keyword>
<accession>A0A0L7KN99</accession>
<comment type="caution">
    <text evidence="1">The sequence shown here is derived from an EMBL/GenBank/DDBJ whole genome shotgun (WGS) entry which is preliminary data.</text>
</comment>
<dbReference type="OrthoDB" id="5464at2759"/>
<dbReference type="AlphaFoldDB" id="A0A0L7KN99"/>
<proteinExistence type="predicted"/>
<dbReference type="EMBL" id="JTDY01008095">
    <property type="protein sequence ID" value="KOB64742.1"/>
    <property type="molecule type" value="Genomic_DNA"/>
</dbReference>
<sequence length="72" mass="8170">MALLKRLAVNAPRHVRVLSSPATRPTDELDLSFNSPKDAFKSKKTSELVRAYFVYQICSVNWLVENNDMVST</sequence>
<gene>
    <name evidence="1" type="ORF">OBRU01_23716</name>
</gene>
<protein>
    <submittedName>
        <fullName evidence="1">Proline oxidase, mitochondrial</fullName>
    </submittedName>
</protein>